<dbReference type="PANTHER" id="PTHR47396">
    <property type="entry name" value="TYPE I RESTRICTION ENZYME ECOKI R PROTEIN"/>
    <property type="match status" value="1"/>
</dbReference>
<dbReference type="InterPro" id="IPR014001">
    <property type="entry name" value="Helicase_ATP-bd"/>
</dbReference>
<accession>A0ABN6ZA73</accession>
<dbReference type="Pfam" id="PF00271">
    <property type="entry name" value="Helicase_C"/>
    <property type="match status" value="1"/>
</dbReference>
<gene>
    <name evidence="3" type="ORF">T23_05880</name>
</gene>
<keyword evidence="4" id="KW-1185">Reference proteome</keyword>
<dbReference type="InterPro" id="IPR050742">
    <property type="entry name" value="Helicase_Restrict-Modif_Enz"/>
</dbReference>
<dbReference type="PROSITE" id="PS51194">
    <property type="entry name" value="HELICASE_CTER"/>
    <property type="match status" value="1"/>
</dbReference>
<name>A0ABN6ZA73_9FIRM</name>
<dbReference type="InterPro" id="IPR001650">
    <property type="entry name" value="Helicase_C-like"/>
</dbReference>
<evidence type="ECO:0000313" key="3">
    <source>
        <dbReference type="EMBL" id="BEH90486.1"/>
    </source>
</evidence>
<dbReference type="PANTHER" id="PTHR47396:SF1">
    <property type="entry name" value="ATP-DEPENDENT HELICASE IRC3-RELATED"/>
    <property type="match status" value="1"/>
</dbReference>
<dbReference type="Pfam" id="PF26350">
    <property type="entry name" value="DUF8090"/>
    <property type="match status" value="1"/>
</dbReference>
<sequence length="709" mass="82286">MSAFDVAQVNPNRMLFLVHREDILYRAKETFEYVLGKTGKKMGIYTSNVKEVEADYLFSTVQTMSRHFKNYARDSFDYLIVDEAHHIGGETYQQLLNYFTPKFLLGMTATPERCDDFNIFDCFDGHVALEVRLRDALEQRLIVPFHYFGIRDIDGVDLSNIKADQIHELTKRLKVNERVSFILEQMDLYGHDGRYRKGIGFCASIEHAEYMTKKFNEASVPSVCLTGNHSPKERQVMMNRLACDEDPLEMIFTVDIFNEGIDIPSINTVLMLRPTQSPIIFIQQLGRGLRKNEDKEFLTVLDFIGNHKKSFLMAIALSGDRFYDKDSLKVAVATNFAGHLGDSFVTLDAISKEQILSQLENEKFNSMMYLKEAYAEFKRMKRGQIPYMLCDYLGCEGAPDPLAFVKKSKTYLQFIYQVEKDLFLESVLSHDTFVKVLKEWSSQLPLKRPYEFILMKYLLNHREVMTLNQELATREILKYVDSVSPTSVTHALECLGQTYYDLSDQAQYVQTFDWIGGTLVTLPVFNQLRSVPHFKTYLDDVLTYGLVRYQEEFSTADYGDPFLKLYETYSMREVAKVANYNKKHSAFRGSGLLTYKNNFFLFVELHKEKDIKESINYDDRLTSSRTFQWQSPNKTTQESPQGQNLIKNVERQIHLHLFVRKFKKLDGDVQPYIYLGKANTLSASGNNPITLQLELEHEIPPQLYRELSY</sequence>
<dbReference type="SMART" id="SM00490">
    <property type="entry name" value="HELICc"/>
    <property type="match status" value="1"/>
</dbReference>
<reference evidence="3" key="1">
    <citation type="journal article" date="2024" name="Int. J. Syst. Evol. Microbiol.">
        <title>Turicibacter faecis sp. nov., isolated from faeces of heart failure mouse model.</title>
        <authorList>
            <person name="Imamura Y."/>
            <person name="Motooka D."/>
            <person name="Nakajima Y."/>
            <person name="Ito S."/>
            <person name="Kitakaze M."/>
            <person name="Iida T."/>
            <person name="Nakamura S."/>
        </authorList>
    </citation>
    <scope>NUCLEOTIDE SEQUENCE</scope>
    <source>
        <strain evidence="3">TC023</strain>
    </source>
</reference>
<protein>
    <recommendedName>
        <fullName evidence="5">DUF3427 domain-containing protein</fullName>
    </recommendedName>
</protein>
<organism evidence="3 4">
    <name type="scientific">Turicibacter faecis</name>
    <dbReference type="NCBI Taxonomy" id="2963365"/>
    <lineage>
        <taxon>Bacteria</taxon>
        <taxon>Bacillati</taxon>
        <taxon>Bacillota</taxon>
        <taxon>Erysipelotrichia</taxon>
        <taxon>Erysipelotrichales</taxon>
        <taxon>Turicibacteraceae</taxon>
        <taxon>Turicibacter</taxon>
    </lineage>
</organism>
<dbReference type="CDD" id="cd18799">
    <property type="entry name" value="SF2_C_EcoAI-like"/>
    <property type="match status" value="1"/>
</dbReference>
<proteinExistence type="predicted"/>
<feature type="domain" description="Helicase C-terminal" evidence="2">
    <location>
        <begin position="174"/>
        <end position="336"/>
    </location>
</feature>
<dbReference type="Pfam" id="PF04851">
    <property type="entry name" value="ResIII"/>
    <property type="match status" value="1"/>
</dbReference>
<dbReference type="EMBL" id="AP028127">
    <property type="protein sequence ID" value="BEH90486.1"/>
    <property type="molecule type" value="Genomic_DNA"/>
</dbReference>
<dbReference type="InterPro" id="IPR006935">
    <property type="entry name" value="Helicase/UvrB_N"/>
</dbReference>
<feature type="domain" description="Helicase ATP-binding" evidence="1">
    <location>
        <begin position="1"/>
        <end position="129"/>
    </location>
</feature>
<dbReference type="InterPro" id="IPR058403">
    <property type="entry name" value="DUF8090"/>
</dbReference>
<dbReference type="SUPFAM" id="SSF52540">
    <property type="entry name" value="P-loop containing nucleoside triphosphate hydrolases"/>
    <property type="match status" value="1"/>
</dbReference>
<dbReference type="Proteomes" id="UP001432099">
    <property type="component" value="Chromosome"/>
</dbReference>
<dbReference type="InterPro" id="IPR027417">
    <property type="entry name" value="P-loop_NTPase"/>
</dbReference>
<evidence type="ECO:0000259" key="2">
    <source>
        <dbReference type="PROSITE" id="PS51194"/>
    </source>
</evidence>
<dbReference type="InterPro" id="IPR021835">
    <property type="entry name" value="DUF3427"/>
</dbReference>
<dbReference type="Gene3D" id="3.40.50.300">
    <property type="entry name" value="P-loop containing nucleotide triphosphate hydrolases"/>
    <property type="match status" value="2"/>
</dbReference>
<dbReference type="PROSITE" id="PS51192">
    <property type="entry name" value="HELICASE_ATP_BIND_1"/>
    <property type="match status" value="1"/>
</dbReference>
<evidence type="ECO:0000313" key="4">
    <source>
        <dbReference type="Proteomes" id="UP001432099"/>
    </source>
</evidence>
<evidence type="ECO:0000259" key="1">
    <source>
        <dbReference type="PROSITE" id="PS51192"/>
    </source>
</evidence>
<evidence type="ECO:0008006" key="5">
    <source>
        <dbReference type="Google" id="ProtNLM"/>
    </source>
</evidence>
<dbReference type="Pfam" id="PF11907">
    <property type="entry name" value="DUF3427"/>
    <property type="match status" value="1"/>
</dbReference>